<feature type="region of interest" description="Disordered" evidence="1">
    <location>
        <begin position="228"/>
        <end position="248"/>
    </location>
</feature>
<accession>A0A316VEK8</accession>
<dbReference type="Proteomes" id="UP000245771">
    <property type="component" value="Unassembled WGS sequence"/>
</dbReference>
<evidence type="ECO:0000259" key="2">
    <source>
        <dbReference type="Pfam" id="PF14040"/>
    </source>
</evidence>
<dbReference type="AlphaFoldDB" id="A0A316VEK8"/>
<dbReference type="Pfam" id="PF14040">
    <property type="entry name" value="DNase_NucA_NucB"/>
    <property type="match status" value="1"/>
</dbReference>
<dbReference type="RefSeq" id="XP_025355820.1">
    <property type="nucleotide sequence ID" value="XM_025500882.1"/>
</dbReference>
<sequence>MTGNQVEWNYDGGDKELNGSTARRGDACNAAFTAACLKKYGCDTRYEIPQDWPTTCDEAPPAAFLEGGLGASISCASNRQQQLQGRLLAQLSHLYAGDGQRYLNDGRLHPVIVSLDYSQHPSSEHGKVLAGGATTNSKTPKASTTITGRAPEKTTTSGAYTYTTNEYVGNGQIATCTASTTSNDGCSNTANVARSLQTNVVVALPPAITTPPRFTALASRSLLARATSSCSRKSDKDMSKDKSKNAKRAVDSAKDLIDGFEDAEDIAQAIKDAAERGLAGAAAAAAALLSGDDNSSGDRDEIYRDAASALSEAAPMRIYSNDDVDEAYTDLSIAATEASSAADIASTYMPASKPTSKPPSTPTTRSKATTPPSTSKTSTTSAKPTTTYAAPSGGCYGEGDKASLFIKSANFHIGCSTTNDPTGQGKDYLGGIISPGLPFGLLQGDCPGVEGLFGIDNSNQNAVWNPICGGQGELRAYFKTRRAHTITAKGSKGIALLFLWGDRNSQISKVYPCLNKDSLGDNIQIISDTVIFDHDHQSQTVKRTSEEEPSFLSNVTQLSIVAPIVGKDALLFPRL</sequence>
<feature type="compositionally biased region" description="Polar residues" evidence="1">
    <location>
        <begin position="133"/>
        <end position="147"/>
    </location>
</feature>
<dbReference type="OrthoDB" id="10605653at2759"/>
<dbReference type="InterPro" id="IPR029476">
    <property type="entry name" value="DNase_NucA_NucB"/>
</dbReference>
<dbReference type="InParanoid" id="A0A316VEK8"/>
<name>A0A316VEK8_9BASI</name>
<protein>
    <recommendedName>
        <fullName evidence="2">Deoxyribonuclease NucA/NucB domain-containing protein</fullName>
    </recommendedName>
</protein>
<feature type="compositionally biased region" description="Low complexity" evidence="1">
    <location>
        <begin position="362"/>
        <end position="390"/>
    </location>
</feature>
<feature type="region of interest" description="Disordered" evidence="1">
    <location>
        <begin position="123"/>
        <end position="152"/>
    </location>
</feature>
<proteinExistence type="predicted"/>
<dbReference type="GeneID" id="37022663"/>
<keyword evidence="4" id="KW-1185">Reference proteome</keyword>
<feature type="domain" description="Deoxyribonuclease NucA/NucB" evidence="2">
    <location>
        <begin position="29"/>
        <end position="92"/>
    </location>
</feature>
<evidence type="ECO:0000313" key="3">
    <source>
        <dbReference type="EMBL" id="PWN35518.1"/>
    </source>
</evidence>
<feature type="compositionally biased region" description="Basic and acidic residues" evidence="1">
    <location>
        <begin position="232"/>
        <end position="248"/>
    </location>
</feature>
<feature type="region of interest" description="Disordered" evidence="1">
    <location>
        <begin position="347"/>
        <end position="390"/>
    </location>
</feature>
<evidence type="ECO:0000256" key="1">
    <source>
        <dbReference type="SAM" id="MobiDB-lite"/>
    </source>
</evidence>
<dbReference type="EMBL" id="KZ819603">
    <property type="protein sequence ID" value="PWN35518.1"/>
    <property type="molecule type" value="Genomic_DNA"/>
</dbReference>
<organism evidence="3 4">
    <name type="scientific">Meira miltonrushii</name>
    <dbReference type="NCBI Taxonomy" id="1280837"/>
    <lineage>
        <taxon>Eukaryota</taxon>
        <taxon>Fungi</taxon>
        <taxon>Dikarya</taxon>
        <taxon>Basidiomycota</taxon>
        <taxon>Ustilaginomycotina</taxon>
        <taxon>Exobasidiomycetes</taxon>
        <taxon>Exobasidiales</taxon>
        <taxon>Brachybasidiaceae</taxon>
        <taxon>Meira</taxon>
    </lineage>
</organism>
<evidence type="ECO:0000313" key="4">
    <source>
        <dbReference type="Proteomes" id="UP000245771"/>
    </source>
</evidence>
<reference evidence="3 4" key="1">
    <citation type="journal article" date="2018" name="Mol. Biol. Evol.">
        <title>Broad Genomic Sampling Reveals a Smut Pathogenic Ancestry of the Fungal Clade Ustilaginomycotina.</title>
        <authorList>
            <person name="Kijpornyongpan T."/>
            <person name="Mondo S.J."/>
            <person name="Barry K."/>
            <person name="Sandor L."/>
            <person name="Lee J."/>
            <person name="Lipzen A."/>
            <person name="Pangilinan J."/>
            <person name="LaButti K."/>
            <person name="Hainaut M."/>
            <person name="Henrissat B."/>
            <person name="Grigoriev I.V."/>
            <person name="Spatafora J.W."/>
            <person name="Aime M.C."/>
        </authorList>
    </citation>
    <scope>NUCLEOTIDE SEQUENCE [LARGE SCALE GENOMIC DNA]</scope>
    <source>
        <strain evidence="3 4">MCA 3882</strain>
    </source>
</reference>
<gene>
    <name evidence="3" type="ORF">FA14DRAFT_178887</name>
</gene>